<gene>
    <name evidence="3" type="ORF">IAI61_18485</name>
</gene>
<evidence type="ECO:0000259" key="2">
    <source>
        <dbReference type="Pfam" id="PF08239"/>
    </source>
</evidence>
<reference evidence="3 4" key="1">
    <citation type="submission" date="2020-09" db="EMBL/GenBank/DDBJ databases">
        <title>Roseomonas.</title>
        <authorList>
            <person name="Zhu W."/>
        </authorList>
    </citation>
    <scope>NUCLEOTIDE SEQUENCE [LARGE SCALE GENOMIC DNA]</scope>
    <source>
        <strain evidence="3 4">573</strain>
    </source>
</reference>
<dbReference type="Gene3D" id="2.30.30.40">
    <property type="entry name" value="SH3 Domains"/>
    <property type="match status" value="1"/>
</dbReference>
<feature type="domain" description="SH3b" evidence="2">
    <location>
        <begin position="192"/>
        <end position="241"/>
    </location>
</feature>
<dbReference type="Proteomes" id="UP001518989">
    <property type="component" value="Unassembled WGS sequence"/>
</dbReference>
<keyword evidence="1" id="KW-0732">Signal</keyword>
<dbReference type="Pfam" id="PF08239">
    <property type="entry name" value="SH3_3"/>
    <property type="match status" value="1"/>
</dbReference>
<organism evidence="3 4">
    <name type="scientific">Roseomonas haemaphysalidis</name>
    <dbReference type="NCBI Taxonomy" id="2768162"/>
    <lineage>
        <taxon>Bacteria</taxon>
        <taxon>Pseudomonadati</taxon>
        <taxon>Pseudomonadota</taxon>
        <taxon>Alphaproteobacteria</taxon>
        <taxon>Acetobacterales</taxon>
        <taxon>Roseomonadaceae</taxon>
        <taxon>Roseomonas</taxon>
    </lineage>
</organism>
<dbReference type="InterPro" id="IPR003646">
    <property type="entry name" value="SH3-like_bac-type"/>
</dbReference>
<dbReference type="EMBL" id="JACTNG010000012">
    <property type="protein sequence ID" value="MBO1081029.1"/>
    <property type="molecule type" value="Genomic_DNA"/>
</dbReference>
<comment type="caution">
    <text evidence="3">The sequence shown here is derived from an EMBL/GenBank/DDBJ whole genome shotgun (WGS) entry which is preliminary data.</text>
</comment>
<protein>
    <submittedName>
        <fullName evidence="3">SH3 domain-containing protein</fullName>
    </submittedName>
</protein>
<evidence type="ECO:0000256" key="1">
    <source>
        <dbReference type="SAM" id="SignalP"/>
    </source>
</evidence>
<sequence>MMFKPMIRFAPMAVLGLLAAAPLLAGCDDAAAGKAEAAQADLAARTAEARKAVEDRLRNDLRGALAFRDVTGHTQAVADTMAICGQLTLNGGPATPFVALVSRQADGAMAVEPHVAIDDVSATRVFVETQSRCVADAAAMPAQRRGAPPPLPVIPARLNTITPDAPPAVKRMEAEAAQAQQNFGGVTLRQNGNMRENPHGGGAVIRVLARGTAMRVFAEAPGGWLQVGQQQAEGWVHNSMVIRGVAPADDAQRLATASR</sequence>
<evidence type="ECO:0000313" key="3">
    <source>
        <dbReference type="EMBL" id="MBO1081029.1"/>
    </source>
</evidence>
<dbReference type="RefSeq" id="WP_207419212.1">
    <property type="nucleotide sequence ID" value="NZ_CP061177.1"/>
</dbReference>
<feature type="chain" id="PRO_5046581377" evidence="1">
    <location>
        <begin position="26"/>
        <end position="259"/>
    </location>
</feature>
<name>A0ABS3KU74_9PROT</name>
<proteinExistence type="predicted"/>
<feature type="signal peptide" evidence="1">
    <location>
        <begin position="1"/>
        <end position="25"/>
    </location>
</feature>
<accession>A0ABS3KU74</accession>
<keyword evidence="4" id="KW-1185">Reference proteome</keyword>
<evidence type="ECO:0000313" key="4">
    <source>
        <dbReference type="Proteomes" id="UP001518989"/>
    </source>
</evidence>
<dbReference type="PROSITE" id="PS51257">
    <property type="entry name" value="PROKAR_LIPOPROTEIN"/>
    <property type="match status" value="1"/>
</dbReference>